<dbReference type="GO" id="GO:0004571">
    <property type="term" value="F:mannosyl-oligosaccharide 1,2-alpha-mannosidase activity"/>
    <property type="evidence" value="ECO:0007669"/>
    <property type="project" value="InterPro"/>
</dbReference>
<feature type="region of interest" description="Disordered" evidence="8">
    <location>
        <begin position="468"/>
        <end position="612"/>
    </location>
</feature>
<evidence type="ECO:0000256" key="8">
    <source>
        <dbReference type="SAM" id="MobiDB-lite"/>
    </source>
</evidence>
<feature type="compositionally biased region" description="Polar residues" evidence="8">
    <location>
        <begin position="575"/>
        <end position="584"/>
    </location>
</feature>
<feature type="compositionally biased region" description="Basic and acidic residues" evidence="8">
    <location>
        <begin position="488"/>
        <end position="497"/>
    </location>
</feature>
<evidence type="ECO:0000313" key="9">
    <source>
        <dbReference type="EMBL" id="RFU28407.1"/>
    </source>
</evidence>
<accession>A0A3E2H534</accession>
<dbReference type="InterPro" id="IPR001382">
    <property type="entry name" value="Glyco_hydro_47"/>
</dbReference>
<dbReference type="InterPro" id="IPR050749">
    <property type="entry name" value="Glycosyl_Hydrolase_47"/>
</dbReference>
<evidence type="ECO:0000256" key="1">
    <source>
        <dbReference type="ARBA" id="ARBA00001913"/>
    </source>
</evidence>
<feature type="compositionally biased region" description="Low complexity" evidence="8">
    <location>
        <begin position="828"/>
        <end position="839"/>
    </location>
</feature>
<dbReference type="GO" id="GO:0005509">
    <property type="term" value="F:calcium ion binding"/>
    <property type="evidence" value="ECO:0007669"/>
    <property type="project" value="InterPro"/>
</dbReference>
<reference evidence="9 10" key="1">
    <citation type="submission" date="2018-05" db="EMBL/GenBank/DDBJ databases">
        <title>Draft genome sequence of Scytalidium lignicola DSM 105466, a ubiquitous saprotrophic fungus.</title>
        <authorList>
            <person name="Buettner E."/>
            <person name="Gebauer A.M."/>
            <person name="Hofrichter M."/>
            <person name="Liers C."/>
            <person name="Kellner H."/>
        </authorList>
    </citation>
    <scope>NUCLEOTIDE SEQUENCE [LARGE SCALE GENOMIC DNA]</scope>
    <source>
        <strain evidence="9 10">DSM 105466</strain>
    </source>
</reference>
<feature type="region of interest" description="Disordered" evidence="8">
    <location>
        <begin position="828"/>
        <end position="1004"/>
    </location>
</feature>
<dbReference type="Pfam" id="PF01532">
    <property type="entry name" value="Glyco_hydro_47"/>
    <property type="match status" value="2"/>
</dbReference>
<dbReference type="GO" id="GO:0016020">
    <property type="term" value="C:membrane"/>
    <property type="evidence" value="ECO:0007669"/>
    <property type="project" value="InterPro"/>
</dbReference>
<dbReference type="PANTHER" id="PTHR11742">
    <property type="entry name" value="MANNOSYL-OLIGOSACCHARIDE ALPHA-1,2-MANNOSIDASE-RELATED"/>
    <property type="match status" value="1"/>
</dbReference>
<feature type="compositionally biased region" description="Basic and acidic residues" evidence="8">
    <location>
        <begin position="971"/>
        <end position="996"/>
    </location>
</feature>
<comment type="similarity">
    <text evidence="3 7">Belongs to the glycosyl hydrolase 47 family.</text>
</comment>
<dbReference type="PANTHER" id="PTHR11742:SF103">
    <property type="entry name" value="ENDOPLASMIC RETICULUM MANNOSIDASE MNL2-RELATED"/>
    <property type="match status" value="1"/>
</dbReference>
<dbReference type="InterPro" id="IPR012341">
    <property type="entry name" value="6hp_glycosidase-like_sf"/>
</dbReference>
<feature type="compositionally biased region" description="Polar residues" evidence="8">
    <location>
        <begin position="545"/>
        <end position="560"/>
    </location>
</feature>
<evidence type="ECO:0000256" key="4">
    <source>
        <dbReference type="ARBA" id="ARBA00022801"/>
    </source>
</evidence>
<keyword evidence="10" id="KW-1185">Reference proteome</keyword>
<name>A0A3E2H534_SCYLI</name>
<evidence type="ECO:0000256" key="7">
    <source>
        <dbReference type="RuleBase" id="RU361193"/>
    </source>
</evidence>
<feature type="compositionally biased region" description="Polar residues" evidence="8">
    <location>
        <begin position="88"/>
        <end position="97"/>
    </location>
</feature>
<evidence type="ECO:0000256" key="2">
    <source>
        <dbReference type="ARBA" id="ARBA00004922"/>
    </source>
</evidence>
<feature type="non-terminal residue" evidence="9">
    <location>
        <position position="1"/>
    </location>
</feature>
<dbReference type="GO" id="GO:0005975">
    <property type="term" value="P:carbohydrate metabolic process"/>
    <property type="evidence" value="ECO:0007669"/>
    <property type="project" value="InterPro"/>
</dbReference>
<gene>
    <name evidence="9" type="ORF">B7463_g7950</name>
</gene>
<feature type="binding site" evidence="6">
    <location>
        <position position="1127"/>
    </location>
    <ligand>
        <name>Ca(2+)</name>
        <dbReference type="ChEBI" id="CHEBI:29108"/>
    </ligand>
</feature>
<feature type="compositionally biased region" description="Low complexity" evidence="8">
    <location>
        <begin position="470"/>
        <end position="480"/>
    </location>
</feature>
<dbReference type="SUPFAM" id="SSF48225">
    <property type="entry name" value="Seven-hairpin glycosidases"/>
    <property type="match status" value="1"/>
</dbReference>
<dbReference type="GO" id="GO:0036503">
    <property type="term" value="P:ERAD pathway"/>
    <property type="evidence" value="ECO:0007669"/>
    <property type="project" value="UniProtKB-ARBA"/>
</dbReference>
<protein>
    <recommendedName>
        <fullName evidence="7">alpha-1,2-Mannosidase</fullName>
        <ecNumber evidence="7">3.2.1.-</ecNumber>
    </recommendedName>
</protein>
<dbReference type="Proteomes" id="UP000258309">
    <property type="component" value="Unassembled WGS sequence"/>
</dbReference>
<comment type="caution">
    <text evidence="9">The sequence shown here is derived from an EMBL/GenBank/DDBJ whole genome shotgun (WGS) entry which is preliminary data.</text>
</comment>
<dbReference type="GO" id="GO:0005783">
    <property type="term" value="C:endoplasmic reticulum"/>
    <property type="evidence" value="ECO:0007669"/>
    <property type="project" value="TreeGrafter"/>
</dbReference>
<keyword evidence="6" id="KW-0106">Calcium</keyword>
<feature type="compositionally biased region" description="Basic and acidic residues" evidence="8">
    <location>
        <begin position="66"/>
        <end position="87"/>
    </location>
</feature>
<dbReference type="EMBL" id="NCSJ02000165">
    <property type="protein sequence ID" value="RFU28407.1"/>
    <property type="molecule type" value="Genomic_DNA"/>
</dbReference>
<feature type="compositionally biased region" description="Basic and acidic residues" evidence="8">
    <location>
        <begin position="952"/>
        <end position="962"/>
    </location>
</feature>
<comment type="pathway">
    <text evidence="2">Protein modification; protein glycosylation.</text>
</comment>
<feature type="compositionally biased region" description="Basic and acidic residues" evidence="8">
    <location>
        <begin position="525"/>
        <end position="538"/>
    </location>
</feature>
<feature type="compositionally biased region" description="Basic and acidic residues" evidence="8">
    <location>
        <begin position="100"/>
        <end position="114"/>
    </location>
</feature>
<evidence type="ECO:0000256" key="6">
    <source>
        <dbReference type="PIRSR" id="PIRSR601382-2"/>
    </source>
</evidence>
<dbReference type="Gene3D" id="1.50.10.10">
    <property type="match status" value="3"/>
</dbReference>
<feature type="compositionally biased region" description="Basic and acidic residues" evidence="8">
    <location>
        <begin position="157"/>
        <end position="179"/>
    </location>
</feature>
<feature type="compositionally biased region" description="Acidic residues" evidence="8">
    <location>
        <begin position="116"/>
        <end position="129"/>
    </location>
</feature>
<dbReference type="UniPathway" id="UPA00378"/>
<feature type="region of interest" description="Disordered" evidence="8">
    <location>
        <begin position="34"/>
        <end position="191"/>
    </location>
</feature>
<keyword evidence="4 7" id="KW-0378">Hydrolase</keyword>
<dbReference type="PRINTS" id="PR00747">
    <property type="entry name" value="GLYHDRLASE47"/>
</dbReference>
<evidence type="ECO:0000256" key="5">
    <source>
        <dbReference type="ARBA" id="ARBA00023157"/>
    </source>
</evidence>
<feature type="compositionally biased region" description="Basic and acidic residues" evidence="8">
    <location>
        <begin position="854"/>
        <end position="910"/>
    </location>
</feature>
<evidence type="ECO:0000313" key="10">
    <source>
        <dbReference type="Proteomes" id="UP000258309"/>
    </source>
</evidence>
<dbReference type="InterPro" id="IPR036026">
    <property type="entry name" value="Seven-hairpin_glycosidases"/>
</dbReference>
<feature type="compositionally biased region" description="Acidic residues" evidence="8">
    <location>
        <begin position="840"/>
        <end position="853"/>
    </location>
</feature>
<sequence>MLRYRRYRVYLVFAAIITILLVHMVRNAEWNESPKTNALDFKPPVPVKTEGPPQEGASGPENVVPDDTHKNEDGKLEKVETPAEHVKSTATRISTAVEQKVTDLGEKAESKVEAGIESDYDDDDDDEEVLGQIPKTPVATKTLAPSPAFESLPKVSLPDRKPLSTNDGKSDTSDVEDLHPVSPGRQSQPVFSAAPTTIHWERQKEHFPVPTESLILLPTGPPKAIPKIQYPFSDENPESQAKRVKRQELVKAEFKKAWKGYSTYAWLHDELKPVSGTFRDPFCGWSATLVDAMDTLWMMGLYEEFEAAVAALQQIDFTTSSRTDIPMFETTIRYLGGLIAAYDISGGKYKTILDKAVELADVLMGAFDTPNRMPVLYYNWKPAFASQPHRASPRSNLAELGSLSMEFTRLAQLTKEPRYYDAVARVTNALEEYQNRGTPLDGVFPESVDASGCNRTVIVSKPIGVSVNRTTTPTETVGYTPDEDDTEDRPATKESQKGDATTKQAEESIVPGEMAEEEAEIPNQKTEEKPQEPKEKKLAARQLEYGSSSNGETYSAANQDSKNKKVMKSPEPELQDTQNSQELDSSSENTKTSTENIVAQVEQKAKSKQPEAQLDDCVPMGLDSTNHGADKFSMGGSQDSTYEYFSKQYLLLGGLEEKYHTMYLKTLKAVRKWMIYRPMLPDNNDILFSGLISTGRNGSNPKLNPELTHLTCFLGGMVGMGAKVFGLEDDLEIAKKLTDGCVWAYDVTPTGIMPEFSTLIACEDRNECTWNETAYNLALDPMGESRDEQVQKYLENLEFRKEEEKRARIEAVKQAEKDLKEAKEALESAKGAVAAAEAAEAADEEEEEEGEGGEENRNDTKQESREDAEENVEKPKEPKEKKVTEEKKPEPRTEDDVRDSASVEKAKASDKTSSTTSDKSYAKRDMALEGTTQDYDDKDEVKGEGQRGNVDTQKKDTTKKDTAQVQIPPAEDVKPTPIDKTEQPTKTKSKGKEKNKQATLAPDPMRPLTHKEYVKQRIDQGLPPGFFAINDRRYILRPEAIESVWYMYRITGDPSWQDKGWQMFESIIASTKSEYGHSAIHDVTTLQSPVTKLDQMESFWLAETLKYFYLLYSTPDVVSLDEWVLNTEAHPFKRPT</sequence>
<proteinExistence type="inferred from homology"/>
<dbReference type="STRING" id="5539.A0A3E2H534"/>
<dbReference type="EC" id="3.2.1.-" evidence="7"/>
<feature type="compositionally biased region" description="Low complexity" evidence="8">
    <location>
        <begin position="586"/>
        <end position="596"/>
    </location>
</feature>
<dbReference type="AlphaFoldDB" id="A0A3E2H534"/>
<feature type="non-terminal residue" evidence="9">
    <location>
        <position position="1136"/>
    </location>
</feature>
<comment type="cofactor">
    <cofactor evidence="1 6">
        <name>Ca(2+)</name>
        <dbReference type="ChEBI" id="CHEBI:29108"/>
    </cofactor>
</comment>
<keyword evidence="5" id="KW-1015">Disulfide bond</keyword>
<keyword evidence="7" id="KW-0326">Glycosidase</keyword>
<organism evidence="9 10">
    <name type="scientific">Scytalidium lignicola</name>
    <name type="common">Hyphomycete</name>
    <dbReference type="NCBI Taxonomy" id="5539"/>
    <lineage>
        <taxon>Eukaryota</taxon>
        <taxon>Fungi</taxon>
        <taxon>Dikarya</taxon>
        <taxon>Ascomycota</taxon>
        <taxon>Pezizomycotina</taxon>
        <taxon>Leotiomycetes</taxon>
        <taxon>Leotiomycetes incertae sedis</taxon>
        <taxon>Scytalidium</taxon>
    </lineage>
</organism>
<dbReference type="OMA" id="THIDEME"/>
<keyword evidence="6" id="KW-0479">Metal-binding</keyword>
<dbReference type="OrthoDB" id="10052040at2759"/>
<evidence type="ECO:0000256" key="3">
    <source>
        <dbReference type="ARBA" id="ARBA00007658"/>
    </source>
</evidence>